<dbReference type="SMART" id="SM00283">
    <property type="entry name" value="MA"/>
    <property type="match status" value="1"/>
</dbReference>
<dbReference type="GO" id="GO:0006935">
    <property type="term" value="P:chemotaxis"/>
    <property type="evidence" value="ECO:0007669"/>
    <property type="project" value="InterPro"/>
</dbReference>
<dbReference type="InterPro" id="IPR004090">
    <property type="entry name" value="Chemotax_Me-accpt_rcpt"/>
</dbReference>
<evidence type="ECO:0000313" key="13">
    <source>
        <dbReference type="EMBL" id="WMS87672.1"/>
    </source>
</evidence>
<dbReference type="GO" id="GO:0007165">
    <property type="term" value="P:signal transduction"/>
    <property type="evidence" value="ECO:0007669"/>
    <property type="project" value="UniProtKB-KW"/>
</dbReference>
<evidence type="ECO:0000256" key="7">
    <source>
        <dbReference type="SAM" id="MobiDB-lite"/>
    </source>
</evidence>
<feature type="domain" description="HAMP" evidence="12">
    <location>
        <begin position="506"/>
        <end position="558"/>
    </location>
</feature>
<gene>
    <name evidence="13" type="ORF">Q9312_01810</name>
</gene>
<evidence type="ECO:0000259" key="11">
    <source>
        <dbReference type="PROSITE" id="PS50192"/>
    </source>
</evidence>
<protein>
    <submittedName>
        <fullName evidence="13">Methyl-accepting chemotaxis protein</fullName>
    </submittedName>
</protein>
<dbReference type="EMBL" id="CP133548">
    <property type="protein sequence ID" value="WMS87672.1"/>
    <property type="molecule type" value="Genomic_DNA"/>
</dbReference>
<keyword evidence="6" id="KW-0175">Coiled coil</keyword>
<dbReference type="InterPro" id="IPR003660">
    <property type="entry name" value="HAMP_dom"/>
</dbReference>
<feature type="domain" description="PAS" evidence="9">
    <location>
        <begin position="403"/>
        <end position="436"/>
    </location>
</feature>
<dbReference type="RefSeq" id="WP_309202815.1">
    <property type="nucleotide sequence ID" value="NZ_CP133548.1"/>
</dbReference>
<dbReference type="InterPro" id="IPR013655">
    <property type="entry name" value="PAS_fold_3"/>
</dbReference>
<dbReference type="SUPFAM" id="SSF55785">
    <property type="entry name" value="PYP-like sensor domain (PAS domain)"/>
    <property type="match status" value="3"/>
</dbReference>
<dbReference type="NCBIfam" id="TIGR00229">
    <property type="entry name" value="sensory_box"/>
    <property type="match status" value="1"/>
</dbReference>
<dbReference type="Gene3D" id="3.30.450.20">
    <property type="entry name" value="PAS domain"/>
    <property type="match status" value="4"/>
</dbReference>
<feature type="domain" description="PAC" evidence="10">
    <location>
        <begin position="465"/>
        <end position="517"/>
    </location>
</feature>
<feature type="domain" description="PAS" evidence="9">
    <location>
        <begin position="143"/>
        <end position="178"/>
    </location>
</feature>
<feature type="region of interest" description="Disordered" evidence="7">
    <location>
        <begin position="812"/>
        <end position="843"/>
    </location>
</feature>
<reference evidence="13 14" key="1">
    <citation type="submission" date="2023-08" db="EMBL/GenBank/DDBJ databases">
        <title>Pleionea litopenaei sp. nov., isolated from stomach of juvenile Litopenaeus vannamei.</title>
        <authorList>
            <person name="Rho A.M."/>
            <person name="Hwang C.Y."/>
        </authorList>
    </citation>
    <scope>NUCLEOTIDE SEQUENCE [LARGE SCALE GENOMIC DNA]</scope>
    <source>
        <strain evidence="13 14">HL-JVS1</strain>
    </source>
</reference>
<dbReference type="Pfam" id="PF00015">
    <property type="entry name" value="MCPsignal"/>
    <property type="match status" value="1"/>
</dbReference>
<keyword evidence="3 5" id="KW-0807">Transducer</keyword>
<dbReference type="Pfam" id="PF08447">
    <property type="entry name" value="PAS_3"/>
    <property type="match status" value="1"/>
</dbReference>
<comment type="subcellular location">
    <subcellularLocation>
        <location evidence="1">Membrane</location>
    </subcellularLocation>
</comment>
<evidence type="ECO:0000259" key="8">
    <source>
        <dbReference type="PROSITE" id="PS50111"/>
    </source>
</evidence>
<evidence type="ECO:0000259" key="9">
    <source>
        <dbReference type="PROSITE" id="PS50112"/>
    </source>
</evidence>
<sequence length="843" mass="93000">MLAKLFGSSQESGADKKVDLMKSSLVDLTTVNLMIADLSGKILYMNDSVEQMLRGRESKIKEALPNFNVSSIVGSNFAQYHKNPAHQQNLLSNPDNLPYESEIEVAGLSFRLKAFALRDSQGIHIGNAVQWEDITEHKKRAVEIGRLASTVENATVNIMMADNDGNIMYMNPAVQSMLKGRETQLRTVIPDFSVDKLIGQNFDRFHRNPAHQRNLLADESKLPYQSEINVAGLDFRLTAFALKDNEGNRIGSSVQWEDITEEKIANKQIGQLTSTVENATVNIMMADNNFNITYMNPSLIKTLKRRESQVRRELPGFDVDKLIGKNIDEFHKNPSHQRSILSDENRLPFSSDITVAGIKFRLTAFSLKDKDGNRIGSCVQWEDLMADEEFANFAGQIHAISKSNAVIEFKMDGTIMTANDNFCNVLGYRESEIVGQHHRIFVESSEANSREYQQFWEQLGRGEFQTGEYKRITKSGEEIWISASYNPILDMDGKPFKVVKYATDVTPRVRAVALIRDALQSLSDGDLTKPIEEMVDPDFETLKQAMNTTIERLNSMVISIIEASSHVSSSAKEISLGNADLSQRTEEQASSLEETASSMEEFTSTVRENASNAKNASTLADNAKELAEKGGLVVGKTVEAMQEIEASSKKISDIIGVIDEIAFQTNLLALNASVEAARAGDQGRGFAVVAAEVRNLAQRSADAAKEIKELIQDSVTKVSDGSKLVAESGDTLNDIVSSVADVSKIINDIDNASQEQASGIEQVNEAVSQMDEMTQQNAALVEEAAASAESLEEQSANLLEMMRFFNTGDDNVGKRGLKSPVKRNNVPAAQPQVGGGDDDWEEF</sequence>
<dbReference type="InterPro" id="IPR051310">
    <property type="entry name" value="MCP_chemotaxis"/>
</dbReference>
<dbReference type="InterPro" id="IPR000700">
    <property type="entry name" value="PAS-assoc_C"/>
</dbReference>
<feature type="domain" description="T-SNARE coiled-coil homology" evidence="11">
    <location>
        <begin position="722"/>
        <end position="784"/>
    </location>
</feature>
<dbReference type="CDD" id="cd00130">
    <property type="entry name" value="PAS"/>
    <property type="match status" value="2"/>
</dbReference>
<dbReference type="CDD" id="cd11386">
    <property type="entry name" value="MCP_signal"/>
    <property type="match status" value="1"/>
</dbReference>
<dbReference type="InterPro" id="IPR000727">
    <property type="entry name" value="T_SNARE_dom"/>
</dbReference>
<evidence type="ECO:0000256" key="2">
    <source>
        <dbReference type="ARBA" id="ARBA00022481"/>
    </source>
</evidence>
<evidence type="ECO:0000259" key="12">
    <source>
        <dbReference type="PROSITE" id="PS50885"/>
    </source>
</evidence>
<evidence type="ECO:0000313" key="14">
    <source>
        <dbReference type="Proteomes" id="UP001239782"/>
    </source>
</evidence>
<feature type="coiled-coil region" evidence="6">
    <location>
        <begin position="763"/>
        <end position="801"/>
    </location>
</feature>
<accession>A0AA51RU62</accession>
<dbReference type="GO" id="GO:0005886">
    <property type="term" value="C:plasma membrane"/>
    <property type="evidence" value="ECO:0007669"/>
    <property type="project" value="TreeGrafter"/>
</dbReference>
<proteinExistence type="inferred from homology"/>
<evidence type="ECO:0000256" key="1">
    <source>
        <dbReference type="ARBA" id="ARBA00004370"/>
    </source>
</evidence>
<evidence type="ECO:0000256" key="3">
    <source>
        <dbReference type="ARBA" id="ARBA00023224"/>
    </source>
</evidence>
<comment type="similarity">
    <text evidence="4">Belongs to the methyl-accepting chemotaxis (MCP) protein family.</text>
</comment>
<dbReference type="InterPro" id="IPR035965">
    <property type="entry name" value="PAS-like_dom_sf"/>
</dbReference>
<dbReference type="KEGG" id="plei:Q9312_01810"/>
<evidence type="ECO:0000259" key="10">
    <source>
        <dbReference type="PROSITE" id="PS50113"/>
    </source>
</evidence>
<dbReference type="PROSITE" id="PS50885">
    <property type="entry name" value="HAMP"/>
    <property type="match status" value="1"/>
</dbReference>
<dbReference type="PROSITE" id="PS50113">
    <property type="entry name" value="PAC"/>
    <property type="match status" value="1"/>
</dbReference>
<dbReference type="Gene3D" id="1.10.287.950">
    <property type="entry name" value="Methyl-accepting chemotaxis protein"/>
    <property type="match status" value="1"/>
</dbReference>
<evidence type="ECO:0000256" key="5">
    <source>
        <dbReference type="PROSITE-ProRule" id="PRU00284"/>
    </source>
</evidence>
<dbReference type="InterPro" id="IPR004089">
    <property type="entry name" value="MCPsignal_dom"/>
</dbReference>
<dbReference type="PROSITE" id="PS50111">
    <property type="entry name" value="CHEMOTAXIS_TRANSDUC_2"/>
    <property type="match status" value="1"/>
</dbReference>
<evidence type="ECO:0000256" key="4">
    <source>
        <dbReference type="ARBA" id="ARBA00029447"/>
    </source>
</evidence>
<feature type="domain" description="Methyl-accepting transducer" evidence="8">
    <location>
        <begin position="563"/>
        <end position="792"/>
    </location>
</feature>
<dbReference type="SUPFAM" id="SSF58104">
    <property type="entry name" value="Methyl-accepting chemotaxis protein (MCP) signaling domain"/>
    <property type="match status" value="1"/>
</dbReference>
<dbReference type="AlphaFoldDB" id="A0AA51RU62"/>
<dbReference type="GO" id="GO:0004888">
    <property type="term" value="F:transmembrane signaling receptor activity"/>
    <property type="evidence" value="ECO:0007669"/>
    <property type="project" value="InterPro"/>
</dbReference>
<dbReference type="PRINTS" id="PR00260">
    <property type="entry name" value="CHEMTRNSDUCR"/>
</dbReference>
<dbReference type="Pfam" id="PF13188">
    <property type="entry name" value="PAS_8"/>
    <property type="match status" value="3"/>
</dbReference>
<dbReference type="PANTHER" id="PTHR43531:SF14">
    <property type="entry name" value="METHYL-ACCEPTING CHEMOTAXIS PROTEIN I-RELATED"/>
    <property type="match status" value="1"/>
</dbReference>
<keyword evidence="2" id="KW-0488">Methylation</keyword>
<dbReference type="SMART" id="SM00091">
    <property type="entry name" value="PAS"/>
    <property type="match status" value="4"/>
</dbReference>
<dbReference type="PANTHER" id="PTHR43531">
    <property type="entry name" value="PROTEIN ICFG"/>
    <property type="match status" value="1"/>
</dbReference>
<dbReference type="PROSITE" id="PS50112">
    <property type="entry name" value="PAS"/>
    <property type="match status" value="2"/>
</dbReference>
<dbReference type="FunFam" id="1.10.287.950:FF:000001">
    <property type="entry name" value="Methyl-accepting chemotaxis sensory transducer"/>
    <property type="match status" value="1"/>
</dbReference>
<dbReference type="Proteomes" id="UP001239782">
    <property type="component" value="Chromosome"/>
</dbReference>
<organism evidence="13 14">
    <name type="scientific">Pleionea litopenaei</name>
    <dbReference type="NCBI Taxonomy" id="3070815"/>
    <lineage>
        <taxon>Bacteria</taxon>
        <taxon>Pseudomonadati</taxon>
        <taxon>Pseudomonadota</taxon>
        <taxon>Gammaproteobacteria</taxon>
        <taxon>Oceanospirillales</taxon>
        <taxon>Pleioneaceae</taxon>
        <taxon>Pleionea</taxon>
    </lineage>
</organism>
<dbReference type="PROSITE" id="PS50192">
    <property type="entry name" value="T_SNARE"/>
    <property type="match status" value="1"/>
</dbReference>
<name>A0AA51RU62_9GAMM</name>
<keyword evidence="14" id="KW-1185">Reference proteome</keyword>
<evidence type="ECO:0000256" key="6">
    <source>
        <dbReference type="SAM" id="Coils"/>
    </source>
</evidence>
<dbReference type="InterPro" id="IPR000014">
    <property type="entry name" value="PAS"/>
</dbReference>